<accession>A0A0K6S8U7</accession>
<organism evidence="2">
    <name type="scientific">Chromera velia CCMP2878</name>
    <dbReference type="NCBI Taxonomy" id="1169474"/>
    <lineage>
        <taxon>Eukaryota</taxon>
        <taxon>Sar</taxon>
        <taxon>Alveolata</taxon>
        <taxon>Colpodellida</taxon>
        <taxon>Chromeraceae</taxon>
        <taxon>Chromera</taxon>
    </lineage>
</organism>
<protein>
    <submittedName>
        <fullName evidence="2">Uncharacterized protein</fullName>
    </submittedName>
</protein>
<feature type="region of interest" description="Disordered" evidence="1">
    <location>
        <begin position="1"/>
        <end position="67"/>
    </location>
</feature>
<gene>
    <name evidence="2" type="ORF">Cvel_989.t1</name>
</gene>
<evidence type="ECO:0000256" key="1">
    <source>
        <dbReference type="SAM" id="MobiDB-lite"/>
    </source>
</evidence>
<dbReference type="EMBL" id="CDMZ01002525">
    <property type="protein sequence ID" value="CUC10078.1"/>
    <property type="molecule type" value="Genomic_DNA"/>
</dbReference>
<feature type="compositionally biased region" description="Gly residues" evidence="1">
    <location>
        <begin position="9"/>
        <end position="20"/>
    </location>
</feature>
<reference evidence="2" key="1">
    <citation type="submission" date="2014-11" db="EMBL/GenBank/DDBJ databases">
        <title>Molecular phylogeny of cliff fern family Woodsiaceae with morphological implications.</title>
        <authorList>
            <person name="Shao Y.-Z."/>
            <person name="Wei R."/>
            <person name="Zhang X.-C."/>
        </authorList>
    </citation>
    <scope>NUCLEOTIDE SEQUENCE</scope>
</reference>
<dbReference type="AlphaFoldDB" id="A0A0K6S8U7"/>
<evidence type="ECO:0000313" key="2">
    <source>
        <dbReference type="EMBL" id="CUC10078.1"/>
    </source>
</evidence>
<feature type="compositionally biased region" description="Polar residues" evidence="1">
    <location>
        <begin position="29"/>
        <end position="38"/>
    </location>
</feature>
<name>A0A0K6S8U7_9ALVE</name>
<dbReference type="VEuPathDB" id="CryptoDB:Cvel_989"/>
<proteinExistence type="predicted"/>
<sequence length="78" mass="7916">MAASFARGYNGGACGGNWRGRGGRGRGYPTSSSSSQNVPGDVGTTEGHMEGTGEGEGGEDKDTLLPLCLLKVSPEGIR</sequence>